<reference evidence="1" key="2">
    <citation type="submission" date="2025-09" db="UniProtKB">
        <authorList>
            <consortium name="EnsemblPlants"/>
        </authorList>
    </citation>
    <scope>IDENTIFICATION</scope>
</reference>
<sequence length="1009" mass="110280">MEYRPRSSRPYYGPNNGYGYGGGYGNSNGHGHGGYADGHWNGYGYGYAGGQGSSSGYGYGYGGGDDAYGSRYVPYGRGAVPSYGAGPSSSRGQGLGWGANGYGYAGGQAWAPPILPEAMRAAEAAAGEVLLRLHPTEAAERRRHEIIAYVKRLIGTTFGCEVFTFGSVPLKTYLPDGDVDLTVLTNPSVDSAFIDDVYLLLCSEAQDDDAPFTIKKIGIINAKVKLIKCVIDNVVVDISFNQLGGVSTFSFLEMVDREVGRDHLFKKSIILIKAWCYHERNIHGSSRWLISTYALEILILYIFNIFHQSLHGPLEALYKFLEYYSKFDWANHCLTLNGPVPMPPWCNYNVEPVALNDDLLLSKESLRGSLDRLFVLPISSNRLYTGFCRKPLNIMDPLKVDNNLGNSISLGNSVVIQDAFKCDARKLGQILKLPSELIPDAIYGFFTTTLNRHGRGQRSDIGECFFFQSMLDSGNGLGEDAPSLQNSYTKKDENRSPDSSLGQLTDKESGVKANMHQSLGLNNFKSHPSSSIENGNTYIDSISQHILTSSTRASSLNVCGSYPIIESNFTDGRQEKLQLPPFSPSNLLDLSGDLGLPLKCFRSVQYNLEALFDKLFNSIQQASLAGVLDENRFIQTLRSLSDTDGRKLSTAKSSQGTRDVHQQSITDAELGAPYQPLYGTHVPSNGFSLHPPGEGYQPWFQNTEDTPHTYGPGMYIPNMNFALPPRTDTLSNGFYPVHKKNYPTSLPYRPGDTTTHGTGTYIPKQPHEIWKQKPGYDKKENESQSDEVYPEEKPDRVSSCNGHAAVENALTNGEIKQVPTSETTENGEQRYENGLRDTLTRLPPQRISVPHYGGGGQGNVWVPSTGQSFPPAGTMGTPSVKNVNSQPITAQQYKNIEFGTFAPNFVEEFPPLAGTKKPVQATSMKSPKHGASTSKSWPAEASGSAVQSPRASVSVTQSRPVEAPASAAQSPEPNDSAAQCSSPDEESCRLKDDAEFPALQAGITRKKKR</sequence>
<dbReference type="Proteomes" id="UP001732700">
    <property type="component" value="Chromosome 5D"/>
</dbReference>
<keyword evidence="2" id="KW-1185">Reference proteome</keyword>
<evidence type="ECO:0000313" key="1">
    <source>
        <dbReference type="EnsemblPlants" id="AVESA.00010b.r2.5DG0943290.1.CDS"/>
    </source>
</evidence>
<dbReference type="EnsemblPlants" id="AVESA.00010b.r2.5DG0943290.1">
    <property type="protein sequence ID" value="AVESA.00010b.r2.5DG0943290.1.CDS"/>
    <property type="gene ID" value="AVESA.00010b.r2.5DG0943290"/>
</dbReference>
<name>A0ACD5YB88_AVESA</name>
<evidence type="ECO:0000313" key="2">
    <source>
        <dbReference type="Proteomes" id="UP001732700"/>
    </source>
</evidence>
<accession>A0ACD5YB88</accession>
<proteinExistence type="predicted"/>
<reference evidence="1" key="1">
    <citation type="submission" date="2021-05" db="EMBL/GenBank/DDBJ databases">
        <authorList>
            <person name="Scholz U."/>
            <person name="Mascher M."/>
            <person name="Fiebig A."/>
        </authorList>
    </citation>
    <scope>NUCLEOTIDE SEQUENCE [LARGE SCALE GENOMIC DNA]</scope>
</reference>
<protein>
    <submittedName>
        <fullName evidence="1">Uncharacterized protein</fullName>
    </submittedName>
</protein>
<organism evidence="1 2">
    <name type="scientific">Avena sativa</name>
    <name type="common">Oat</name>
    <dbReference type="NCBI Taxonomy" id="4498"/>
    <lineage>
        <taxon>Eukaryota</taxon>
        <taxon>Viridiplantae</taxon>
        <taxon>Streptophyta</taxon>
        <taxon>Embryophyta</taxon>
        <taxon>Tracheophyta</taxon>
        <taxon>Spermatophyta</taxon>
        <taxon>Magnoliopsida</taxon>
        <taxon>Liliopsida</taxon>
        <taxon>Poales</taxon>
        <taxon>Poaceae</taxon>
        <taxon>BOP clade</taxon>
        <taxon>Pooideae</taxon>
        <taxon>Poodae</taxon>
        <taxon>Poeae</taxon>
        <taxon>Poeae Chloroplast Group 1 (Aveneae type)</taxon>
        <taxon>Aveninae</taxon>
        <taxon>Avena</taxon>
    </lineage>
</organism>